<dbReference type="Proteomes" id="UP001054945">
    <property type="component" value="Unassembled WGS sequence"/>
</dbReference>
<comment type="caution">
    <text evidence="1">The sequence shown here is derived from an EMBL/GenBank/DDBJ whole genome shotgun (WGS) entry which is preliminary data.</text>
</comment>
<sequence length="90" mass="10289">MRNLLSQSIYGIVMAPNRFVHSHDIQGIFMDFEPSLFRVHDSKKRSSQPTDLPFSSHAMSWISNRFFPSPRVKRDISSVNGLLCPSRGSH</sequence>
<reference evidence="1 2" key="1">
    <citation type="submission" date="2021-06" db="EMBL/GenBank/DDBJ databases">
        <title>Caerostris extrusa draft genome.</title>
        <authorList>
            <person name="Kono N."/>
            <person name="Arakawa K."/>
        </authorList>
    </citation>
    <scope>NUCLEOTIDE SEQUENCE [LARGE SCALE GENOMIC DNA]</scope>
</reference>
<evidence type="ECO:0000313" key="1">
    <source>
        <dbReference type="EMBL" id="GIY82119.1"/>
    </source>
</evidence>
<name>A0AAV4WIR3_CAEEX</name>
<proteinExistence type="predicted"/>
<evidence type="ECO:0000313" key="2">
    <source>
        <dbReference type="Proteomes" id="UP001054945"/>
    </source>
</evidence>
<accession>A0AAV4WIR3</accession>
<dbReference type="AlphaFoldDB" id="A0AAV4WIR3"/>
<keyword evidence="2" id="KW-1185">Reference proteome</keyword>
<gene>
    <name evidence="1" type="ORF">CEXT_320641</name>
</gene>
<protein>
    <submittedName>
        <fullName evidence="1">Uncharacterized protein</fullName>
    </submittedName>
</protein>
<dbReference type="EMBL" id="BPLR01016209">
    <property type="protein sequence ID" value="GIY82119.1"/>
    <property type="molecule type" value="Genomic_DNA"/>
</dbReference>
<organism evidence="1 2">
    <name type="scientific">Caerostris extrusa</name>
    <name type="common">Bark spider</name>
    <name type="synonym">Caerostris bankana</name>
    <dbReference type="NCBI Taxonomy" id="172846"/>
    <lineage>
        <taxon>Eukaryota</taxon>
        <taxon>Metazoa</taxon>
        <taxon>Ecdysozoa</taxon>
        <taxon>Arthropoda</taxon>
        <taxon>Chelicerata</taxon>
        <taxon>Arachnida</taxon>
        <taxon>Araneae</taxon>
        <taxon>Araneomorphae</taxon>
        <taxon>Entelegynae</taxon>
        <taxon>Araneoidea</taxon>
        <taxon>Araneidae</taxon>
        <taxon>Caerostris</taxon>
    </lineage>
</organism>